<feature type="compositionally biased region" description="Polar residues" evidence="1">
    <location>
        <begin position="1100"/>
        <end position="1109"/>
    </location>
</feature>
<feature type="domain" description="AAA+ ATPase" evidence="2">
    <location>
        <begin position="696"/>
        <end position="823"/>
    </location>
</feature>
<evidence type="ECO:0000313" key="3">
    <source>
        <dbReference type="EMBL" id="PSN71695.1"/>
    </source>
</evidence>
<evidence type="ECO:0000313" key="4">
    <source>
        <dbReference type="Proteomes" id="UP000240883"/>
    </source>
</evidence>
<dbReference type="PANTHER" id="PTHR46411:SF2">
    <property type="entry name" value="AAA+ ATPASE DOMAIN-CONTAINING PROTEIN"/>
    <property type="match status" value="1"/>
</dbReference>
<evidence type="ECO:0000256" key="1">
    <source>
        <dbReference type="SAM" id="MobiDB-lite"/>
    </source>
</evidence>
<organism evidence="3 4">
    <name type="scientific">Corynespora cassiicola Philippines</name>
    <dbReference type="NCBI Taxonomy" id="1448308"/>
    <lineage>
        <taxon>Eukaryota</taxon>
        <taxon>Fungi</taxon>
        <taxon>Dikarya</taxon>
        <taxon>Ascomycota</taxon>
        <taxon>Pezizomycotina</taxon>
        <taxon>Dothideomycetes</taxon>
        <taxon>Pleosporomycetidae</taxon>
        <taxon>Pleosporales</taxon>
        <taxon>Corynesporascaceae</taxon>
        <taxon>Corynespora</taxon>
    </lineage>
</organism>
<dbReference type="GO" id="GO:0016887">
    <property type="term" value="F:ATP hydrolysis activity"/>
    <property type="evidence" value="ECO:0007669"/>
    <property type="project" value="InterPro"/>
</dbReference>
<dbReference type="SMART" id="SM00382">
    <property type="entry name" value="AAA"/>
    <property type="match status" value="1"/>
</dbReference>
<gene>
    <name evidence="3" type="ORF">BS50DRAFT_515500</name>
</gene>
<feature type="region of interest" description="Disordered" evidence="1">
    <location>
        <begin position="287"/>
        <end position="312"/>
    </location>
</feature>
<dbReference type="Pfam" id="PF22942">
    <property type="entry name" value="DUF7025"/>
    <property type="match status" value="1"/>
</dbReference>
<feature type="compositionally biased region" description="Polar residues" evidence="1">
    <location>
        <begin position="1066"/>
        <end position="1091"/>
    </location>
</feature>
<evidence type="ECO:0000259" key="2">
    <source>
        <dbReference type="SMART" id="SM00382"/>
    </source>
</evidence>
<name>A0A2T2P1Z0_CORCC</name>
<feature type="region of interest" description="Disordered" evidence="1">
    <location>
        <begin position="999"/>
        <end position="1030"/>
    </location>
</feature>
<feature type="compositionally biased region" description="Polar residues" evidence="1">
    <location>
        <begin position="1"/>
        <end position="16"/>
    </location>
</feature>
<dbReference type="InterPro" id="IPR056599">
    <property type="entry name" value="AAA_lid_fung"/>
</dbReference>
<accession>A0A2T2P1Z0</accession>
<protein>
    <recommendedName>
        <fullName evidence="2">AAA+ ATPase domain-containing protein</fullName>
    </recommendedName>
</protein>
<dbReference type="AlphaFoldDB" id="A0A2T2P1Z0"/>
<feature type="compositionally biased region" description="Basic and acidic residues" evidence="1">
    <location>
        <begin position="292"/>
        <end position="312"/>
    </location>
</feature>
<dbReference type="OrthoDB" id="10042665at2759"/>
<reference evidence="3 4" key="1">
    <citation type="journal article" date="2018" name="Front. Microbiol.">
        <title>Genome-Wide Analysis of Corynespora cassiicola Leaf Fall Disease Putative Effectors.</title>
        <authorList>
            <person name="Lopez D."/>
            <person name="Ribeiro S."/>
            <person name="Label P."/>
            <person name="Fumanal B."/>
            <person name="Venisse J.S."/>
            <person name="Kohler A."/>
            <person name="de Oliveira R.R."/>
            <person name="Labutti K."/>
            <person name="Lipzen A."/>
            <person name="Lail K."/>
            <person name="Bauer D."/>
            <person name="Ohm R.A."/>
            <person name="Barry K.W."/>
            <person name="Spatafora J."/>
            <person name="Grigoriev I.V."/>
            <person name="Martin F.M."/>
            <person name="Pujade-Renaud V."/>
        </authorList>
    </citation>
    <scope>NUCLEOTIDE SEQUENCE [LARGE SCALE GENOMIC DNA]</scope>
    <source>
        <strain evidence="3 4">Philippines</strain>
    </source>
</reference>
<dbReference type="Pfam" id="PF00004">
    <property type="entry name" value="AAA"/>
    <property type="match status" value="1"/>
</dbReference>
<dbReference type="InterPro" id="IPR054289">
    <property type="entry name" value="DUF7025"/>
</dbReference>
<dbReference type="Pfam" id="PF23232">
    <property type="entry name" value="AAA_lid_13"/>
    <property type="match status" value="1"/>
</dbReference>
<feature type="region of interest" description="Disordered" evidence="1">
    <location>
        <begin position="1"/>
        <end position="34"/>
    </location>
</feature>
<keyword evidence="4" id="KW-1185">Reference proteome</keyword>
<dbReference type="Gene3D" id="3.40.50.300">
    <property type="entry name" value="P-loop containing nucleotide triphosphate hydrolases"/>
    <property type="match status" value="1"/>
</dbReference>
<dbReference type="Proteomes" id="UP000240883">
    <property type="component" value="Unassembled WGS sequence"/>
</dbReference>
<dbReference type="SUPFAM" id="SSF52540">
    <property type="entry name" value="P-loop containing nucleoside triphosphate hydrolases"/>
    <property type="match status" value="1"/>
</dbReference>
<dbReference type="CDD" id="cd19481">
    <property type="entry name" value="RecA-like_protease"/>
    <property type="match status" value="1"/>
</dbReference>
<dbReference type="EMBL" id="KZ678130">
    <property type="protein sequence ID" value="PSN71695.1"/>
    <property type="molecule type" value="Genomic_DNA"/>
</dbReference>
<feature type="compositionally biased region" description="Pro residues" evidence="1">
    <location>
        <begin position="1010"/>
        <end position="1025"/>
    </location>
</feature>
<dbReference type="InterPro" id="IPR027417">
    <property type="entry name" value="P-loop_NTPase"/>
</dbReference>
<dbReference type="STRING" id="1448308.A0A2T2P1Z0"/>
<feature type="region of interest" description="Disordered" evidence="1">
    <location>
        <begin position="1058"/>
        <end position="1109"/>
    </location>
</feature>
<dbReference type="InterPro" id="IPR003959">
    <property type="entry name" value="ATPase_AAA_core"/>
</dbReference>
<proteinExistence type="predicted"/>
<dbReference type="GO" id="GO:0005524">
    <property type="term" value="F:ATP binding"/>
    <property type="evidence" value="ECO:0007669"/>
    <property type="project" value="InterPro"/>
</dbReference>
<dbReference type="PANTHER" id="PTHR46411">
    <property type="entry name" value="FAMILY ATPASE, PUTATIVE-RELATED"/>
    <property type="match status" value="1"/>
</dbReference>
<sequence length="1109" mass="127002">MDSLDNPESVNSTVKTTPEGLPSDSKIPEQQSPVVGANRVFEATINETDSKPAAAGGEIRSNCEATKDACHDEKPPEDFDPDKGLVSHETVAQEFADRNERRLSIQQRREERDKQRWHHIRYMRLLDDRLDSLEHDVWEVLGIPKEELKAKSDGSMCIPGIKYMSWDEYQEKKGDRKPLEDGHSAIDVLVDEPVWFERTLSYYLRGEHQKEKSNYVESSALYEKVPERMRINSADLIKALREFSPNGMLAYEDRSRLIMRRPFKFLTHNDEHLRKFTENKEKELAKMVQAKEQSRKAEKNKRPDSAPSEAKDFEAKDVYDANAYSALERTIEHLHLLLRFTFNFLASLKDTVPKRERISFQDVHFLFSSGQILHIRHKDHPQKMWRLVQITGGNRYLRPYNHDEEERSGCKSERKDSFSPFVLSCYFLAFDGTRFRRVFQDFAIPYFSGEMPMKKLWILPLEVASENGLVNREHACQENQQYLECTRTRHFNFTGRTLEKDSLGNKLKLDDHPNHPSYAVPEFVDGNVMIDFDKAYQLNPWWRTNNDDFVPYKVNPREWESLRYEGYGPKESIQGDFAIDVLCKENFLDEEDKKIENWDNGKVEGDDILVLPDRVPAFFLRSRKWVFIPIGTETKNGVQTGSLKKVEKSDEAWNNLQLPGEENEDQRTSHKYIVQSLVDRHFAKGMNLDIVRNKGRGLIVLLHGAPGVGKTSTAECVAEAEGKPLLPITCGDLGLDPQEVEKNLSKHFELAQHWECILLLDEADVFLAARRLEDLNRNALVSVFLRILEYYEGILFLTTNKVGLIDEAFKSRIHMALHYPWLDESQTINIWKSLVRRAKSDTSLVIDEVEIIVLASQLWNKQVNSPHGKGPDGKAPGWNGRQIKNAFMSAIALAQYEAKKNPSGDSDTPTRVILSKKHFNTVETASKAFDDYLWKVHAYKNDSKLAEAGRYRVDGYGYSLPGLNTNANVVQYPAPVTTYHQVAGPPQNQYAYQTGASFQAPSVHPQPVNMGPPQPVNMAPQPPPNQGYAIRGETIPVQNQGQFQQSGYQQHVEYQQYPGQAPQQPHLRTSSEQHPQQPQGVQNIYSGNSAYGQLPVQPNPDRQQSSFQG</sequence>
<dbReference type="InterPro" id="IPR003593">
    <property type="entry name" value="AAA+_ATPase"/>
</dbReference>